<reference evidence="1 2" key="1">
    <citation type="submission" date="2024-05" db="EMBL/GenBank/DDBJ databases">
        <title>De novo assembly of an allotetraploid wild potato.</title>
        <authorList>
            <person name="Hosaka A.J."/>
        </authorList>
    </citation>
    <scope>NUCLEOTIDE SEQUENCE [LARGE SCALE GENOMIC DNA]</scope>
    <source>
        <tissue evidence="1">Young leaves</tissue>
    </source>
</reference>
<organism evidence="1 2">
    <name type="scientific">Solanum stoloniferum</name>
    <dbReference type="NCBI Taxonomy" id="62892"/>
    <lineage>
        <taxon>Eukaryota</taxon>
        <taxon>Viridiplantae</taxon>
        <taxon>Streptophyta</taxon>
        <taxon>Embryophyta</taxon>
        <taxon>Tracheophyta</taxon>
        <taxon>Spermatophyta</taxon>
        <taxon>Magnoliopsida</taxon>
        <taxon>eudicotyledons</taxon>
        <taxon>Gunneridae</taxon>
        <taxon>Pentapetalae</taxon>
        <taxon>asterids</taxon>
        <taxon>lamiids</taxon>
        <taxon>Solanales</taxon>
        <taxon>Solanaceae</taxon>
        <taxon>Solanoideae</taxon>
        <taxon>Solaneae</taxon>
        <taxon>Solanum</taxon>
    </lineage>
</organism>
<dbReference type="EMBL" id="JBJKTR010000023">
    <property type="protein sequence ID" value="KAL3324106.1"/>
    <property type="molecule type" value="Genomic_DNA"/>
</dbReference>
<accession>A0ABD2QX55</accession>
<sequence>NTIFRIPDLFPHLQCSNSNPSSVNRTIQSMASSSFARVSQVPPCKYDLDPSQLANLKGCDILNRVESGSIKWIVGQMSSLCKLLLSSSRDVGGINVDLSQVKSFLWMSINDIRIVGIWGMEGVGKILIFVFLRMLKNAKTECVLREESWLVW</sequence>
<dbReference type="AlphaFoldDB" id="A0ABD2QX55"/>
<name>A0ABD2QX55_9SOLN</name>
<evidence type="ECO:0000313" key="2">
    <source>
        <dbReference type="Proteomes" id="UP001627284"/>
    </source>
</evidence>
<proteinExistence type="predicted"/>
<keyword evidence="2" id="KW-1185">Reference proteome</keyword>
<feature type="non-terminal residue" evidence="1">
    <location>
        <position position="1"/>
    </location>
</feature>
<protein>
    <submittedName>
        <fullName evidence="1">Uncharacterized protein</fullName>
    </submittedName>
</protein>
<comment type="caution">
    <text evidence="1">The sequence shown here is derived from an EMBL/GenBank/DDBJ whole genome shotgun (WGS) entry which is preliminary data.</text>
</comment>
<evidence type="ECO:0000313" key="1">
    <source>
        <dbReference type="EMBL" id="KAL3324106.1"/>
    </source>
</evidence>
<dbReference type="Proteomes" id="UP001627284">
    <property type="component" value="Unassembled WGS sequence"/>
</dbReference>
<gene>
    <name evidence="1" type="ORF">AABB24_038338</name>
</gene>